<gene>
    <name evidence="2" type="ORF">CC80DRAFT_554533</name>
</gene>
<protein>
    <submittedName>
        <fullName evidence="2">Uncharacterized protein</fullName>
    </submittedName>
</protein>
<keyword evidence="3" id="KW-1185">Reference proteome</keyword>
<evidence type="ECO:0000313" key="2">
    <source>
        <dbReference type="EMBL" id="KAF1950305.1"/>
    </source>
</evidence>
<feature type="compositionally biased region" description="Low complexity" evidence="1">
    <location>
        <begin position="68"/>
        <end position="80"/>
    </location>
</feature>
<dbReference type="AlphaFoldDB" id="A0A6A5TBY7"/>
<dbReference type="Proteomes" id="UP000800035">
    <property type="component" value="Unassembled WGS sequence"/>
</dbReference>
<accession>A0A6A5TBY7</accession>
<evidence type="ECO:0000256" key="1">
    <source>
        <dbReference type="SAM" id="MobiDB-lite"/>
    </source>
</evidence>
<sequence length="225" mass="24385">MAQTDSGTVQQSKATGLAIYSVLAQTNGTLRVSRHPYMEGVQGPCQKLLSIAASVLPALDPEARLSDPPKSSPPSLSHIPKTAPTNRRVKAPKSVKAKADNTKVDDKCSLVLRVTSPLQKGMCLLKASNLLNMQKDESMASWSFFGDVYTDRRLAGGGRHETTVSGRCANVVKALDWRKSFTLAACGLSRSKYVSYSAPTTVQYNTRPELQPFWGYPSAHLSVQS</sequence>
<name>A0A6A5TBY7_9PLEO</name>
<dbReference type="EMBL" id="ML977027">
    <property type="protein sequence ID" value="KAF1950305.1"/>
    <property type="molecule type" value="Genomic_DNA"/>
</dbReference>
<evidence type="ECO:0000313" key="3">
    <source>
        <dbReference type="Proteomes" id="UP000800035"/>
    </source>
</evidence>
<feature type="region of interest" description="Disordered" evidence="1">
    <location>
        <begin position="62"/>
        <end position="91"/>
    </location>
</feature>
<reference evidence="2" key="1">
    <citation type="journal article" date="2020" name="Stud. Mycol.">
        <title>101 Dothideomycetes genomes: a test case for predicting lifestyles and emergence of pathogens.</title>
        <authorList>
            <person name="Haridas S."/>
            <person name="Albert R."/>
            <person name="Binder M."/>
            <person name="Bloem J."/>
            <person name="Labutti K."/>
            <person name="Salamov A."/>
            <person name="Andreopoulos B."/>
            <person name="Baker S."/>
            <person name="Barry K."/>
            <person name="Bills G."/>
            <person name="Bluhm B."/>
            <person name="Cannon C."/>
            <person name="Castanera R."/>
            <person name="Culley D."/>
            <person name="Daum C."/>
            <person name="Ezra D."/>
            <person name="Gonzalez J."/>
            <person name="Henrissat B."/>
            <person name="Kuo A."/>
            <person name="Liang C."/>
            <person name="Lipzen A."/>
            <person name="Lutzoni F."/>
            <person name="Magnuson J."/>
            <person name="Mondo S."/>
            <person name="Nolan M."/>
            <person name="Ohm R."/>
            <person name="Pangilinan J."/>
            <person name="Park H.-J."/>
            <person name="Ramirez L."/>
            <person name="Alfaro M."/>
            <person name="Sun H."/>
            <person name="Tritt A."/>
            <person name="Yoshinaga Y."/>
            <person name="Zwiers L.-H."/>
            <person name="Turgeon B."/>
            <person name="Goodwin S."/>
            <person name="Spatafora J."/>
            <person name="Crous P."/>
            <person name="Grigoriev I."/>
        </authorList>
    </citation>
    <scope>NUCLEOTIDE SEQUENCE</scope>
    <source>
        <strain evidence="2">CBS 675.92</strain>
    </source>
</reference>
<organism evidence="2 3">
    <name type="scientific">Byssothecium circinans</name>
    <dbReference type="NCBI Taxonomy" id="147558"/>
    <lineage>
        <taxon>Eukaryota</taxon>
        <taxon>Fungi</taxon>
        <taxon>Dikarya</taxon>
        <taxon>Ascomycota</taxon>
        <taxon>Pezizomycotina</taxon>
        <taxon>Dothideomycetes</taxon>
        <taxon>Pleosporomycetidae</taxon>
        <taxon>Pleosporales</taxon>
        <taxon>Massarineae</taxon>
        <taxon>Massarinaceae</taxon>
        <taxon>Byssothecium</taxon>
    </lineage>
</organism>
<proteinExistence type="predicted"/>